<protein>
    <submittedName>
        <fullName evidence="1">Uncharacterized protein</fullName>
    </submittedName>
</protein>
<accession>A0A9X1XL74</accession>
<proteinExistence type="predicted"/>
<keyword evidence="2" id="KW-1185">Reference proteome</keyword>
<evidence type="ECO:0000313" key="2">
    <source>
        <dbReference type="Proteomes" id="UP001139559"/>
    </source>
</evidence>
<dbReference type="Proteomes" id="UP001139559">
    <property type="component" value="Unassembled WGS sequence"/>
</dbReference>
<dbReference type="RefSeq" id="WP_248009022.1">
    <property type="nucleotide sequence ID" value="NZ_JAJHVV010000006.1"/>
</dbReference>
<dbReference type="AlphaFoldDB" id="A0A9X1XL74"/>
<sequence length="284" mass="32016">MKSLGKPLVMSLMCWATEPVADDRTNDLATFESENTIVCIPPLNMSEGDTYRCGASITMSQGFRCTIDSMDSDRRCGVIKLGIVSKMGAADEFDWEAEIRQIFETYGDEIRQRLVTLQNTFNRDHANVYFNKEPMLQHKVIRDNNNPRAKNAIFFSEVSTTRGDKRSEKLTVRVMDYSAIIKQPIAIYSVHEEVVTRAEGGVYDYVSTLDAGNGALVVDHDRRILIKGGKEQYFSMLMLITSYDRFGDWTIGANTNMESADLVRMDSKVQGLVSCRAVNNDDII</sequence>
<dbReference type="EMBL" id="JAJHVV010000006">
    <property type="protein sequence ID" value="MCK6263943.1"/>
    <property type="molecule type" value="Genomic_DNA"/>
</dbReference>
<name>A0A9X1XL74_9VIBR</name>
<gene>
    <name evidence="1" type="ORF">KP803_11745</name>
</gene>
<evidence type="ECO:0000313" key="1">
    <source>
        <dbReference type="EMBL" id="MCK6263943.1"/>
    </source>
</evidence>
<organism evidence="1 2">
    <name type="scientific">Vibrio amylolyticus</name>
    <dbReference type="NCBI Taxonomy" id="2847292"/>
    <lineage>
        <taxon>Bacteria</taxon>
        <taxon>Pseudomonadati</taxon>
        <taxon>Pseudomonadota</taxon>
        <taxon>Gammaproteobacteria</taxon>
        <taxon>Vibrionales</taxon>
        <taxon>Vibrionaceae</taxon>
        <taxon>Vibrio</taxon>
    </lineage>
</organism>
<reference evidence="1" key="1">
    <citation type="submission" date="2021-11" db="EMBL/GenBank/DDBJ databases">
        <title>Vibrio ZSDE26 sp. nov. and Vibrio ZSDZ34 sp. nov., isolated from coastal seawater in Qingdao.</title>
        <authorList>
            <person name="Zhang P."/>
        </authorList>
    </citation>
    <scope>NUCLEOTIDE SEQUENCE</scope>
    <source>
        <strain evidence="1">ZSDE26</strain>
    </source>
</reference>
<comment type="caution">
    <text evidence="1">The sequence shown here is derived from an EMBL/GenBank/DDBJ whole genome shotgun (WGS) entry which is preliminary data.</text>
</comment>